<evidence type="ECO:0000256" key="1">
    <source>
        <dbReference type="SAM" id="MobiDB-lite"/>
    </source>
</evidence>
<dbReference type="InterPro" id="IPR014746">
    <property type="entry name" value="Gln_synth/guanido_kin_cat_dom"/>
</dbReference>
<dbReference type="Pfam" id="PF04107">
    <property type="entry name" value="GCS2"/>
    <property type="match status" value="1"/>
</dbReference>
<feature type="region of interest" description="Disordered" evidence="1">
    <location>
        <begin position="1"/>
        <end position="20"/>
    </location>
</feature>
<dbReference type="AlphaFoldDB" id="A0A1G7R135"/>
<organism evidence="2 3">
    <name type="scientific">Halorubrum xinjiangense</name>
    <dbReference type="NCBI Taxonomy" id="261291"/>
    <lineage>
        <taxon>Archaea</taxon>
        <taxon>Methanobacteriati</taxon>
        <taxon>Methanobacteriota</taxon>
        <taxon>Stenosarchaea group</taxon>
        <taxon>Halobacteria</taxon>
        <taxon>Halobacteriales</taxon>
        <taxon>Haloferacaceae</taxon>
        <taxon>Halorubrum</taxon>
    </lineage>
</organism>
<dbReference type="Gene3D" id="3.30.590.20">
    <property type="match status" value="1"/>
</dbReference>
<dbReference type="GO" id="GO:0004357">
    <property type="term" value="F:glutamate-cysteine ligase activity"/>
    <property type="evidence" value="ECO:0007669"/>
    <property type="project" value="InterPro"/>
</dbReference>
<dbReference type="SUPFAM" id="SSF55931">
    <property type="entry name" value="Glutamine synthetase/guanido kinase"/>
    <property type="match status" value="1"/>
</dbReference>
<reference evidence="2 3" key="1">
    <citation type="submission" date="2016-10" db="EMBL/GenBank/DDBJ databases">
        <authorList>
            <person name="Varghese N."/>
            <person name="Submissions S."/>
        </authorList>
    </citation>
    <scope>NUCLEOTIDE SEQUENCE [LARGE SCALE GENOMIC DNA]</scope>
    <source>
        <strain evidence="2 3">CGMCC 1.3527</strain>
    </source>
</reference>
<keyword evidence="3" id="KW-1185">Reference proteome</keyword>
<dbReference type="PANTHER" id="PTHR36510:SF3">
    <property type="entry name" value="CONSERVED PROTEIN"/>
    <property type="match status" value="1"/>
</dbReference>
<proteinExistence type="predicted"/>
<dbReference type="InterPro" id="IPR006336">
    <property type="entry name" value="GCS2"/>
</dbReference>
<feature type="compositionally biased region" description="Acidic residues" evidence="1">
    <location>
        <begin position="1"/>
        <end position="11"/>
    </location>
</feature>
<dbReference type="InterPro" id="IPR050141">
    <property type="entry name" value="GCL_type2/YbdK_subfam"/>
</dbReference>
<dbReference type="Proteomes" id="UP000324020">
    <property type="component" value="Unassembled WGS sequence"/>
</dbReference>
<evidence type="ECO:0000313" key="3">
    <source>
        <dbReference type="Proteomes" id="UP000324020"/>
    </source>
</evidence>
<protein>
    <submittedName>
        <fullName evidence="2">Gamma-glutamyl:cysteine ligase YbdK, ATP-grasp superfamily</fullName>
    </submittedName>
</protein>
<dbReference type="GO" id="GO:0042398">
    <property type="term" value="P:modified amino acid biosynthetic process"/>
    <property type="evidence" value="ECO:0007669"/>
    <property type="project" value="InterPro"/>
</dbReference>
<gene>
    <name evidence="2" type="ORF">SAMN04488067_11367</name>
</gene>
<evidence type="ECO:0000313" key="2">
    <source>
        <dbReference type="EMBL" id="SDG04404.1"/>
    </source>
</evidence>
<dbReference type="RefSeq" id="WP_223174427.1">
    <property type="nucleotide sequence ID" value="NZ_FNBO01000013.1"/>
</dbReference>
<sequence>MSDAAGADESDGGSTADTGPMRRSVEVEYWVIDEDGRLTEPGGLVDASAGVEREFVEPLLEIKTTPCESTAELREELFDRMGRVLRRADELGKGLVPLATPLYDGEIPDLGSERARIQDRVVGDRFEYVRHCAGTHVHVEQLSGREIDQLNVLTALDPAIALVNSSPYFGHEPLAAGARTSLYRWMAYEHLPRQGKLWPYADDTEEWAKRLERRYEAFVTEGVVAGCDRDAVEACFTPESAAWTPVKLRAEFETVEWRSADAALPSQVVRLADELVRIVERLEDAELRVGGEPAGVEDETVVLPTFKTVRNLVEEAVRDGLASDAVGSYLERMGFDVDAYEPLSAELRGSGALTEAEARQMRIDYADRLDGDVRRRGRARSDQAVGRD</sequence>
<dbReference type="PANTHER" id="PTHR36510">
    <property type="entry name" value="GLUTAMATE--CYSTEINE LIGASE 2-RELATED"/>
    <property type="match status" value="1"/>
</dbReference>
<dbReference type="EMBL" id="FNBO01000013">
    <property type="protein sequence ID" value="SDG04404.1"/>
    <property type="molecule type" value="Genomic_DNA"/>
</dbReference>
<accession>A0A1G7R135</accession>
<name>A0A1G7R135_9EURY</name>
<keyword evidence="2" id="KW-0436">Ligase</keyword>